<keyword evidence="2" id="KW-1185">Reference proteome</keyword>
<organism evidence="1 2">
    <name type="scientific">Thiorhodococcus mannitoliphagus</name>
    <dbReference type="NCBI Taxonomy" id="329406"/>
    <lineage>
        <taxon>Bacteria</taxon>
        <taxon>Pseudomonadati</taxon>
        <taxon>Pseudomonadota</taxon>
        <taxon>Gammaproteobacteria</taxon>
        <taxon>Chromatiales</taxon>
        <taxon>Chromatiaceae</taxon>
        <taxon>Thiorhodococcus</taxon>
    </lineage>
</organism>
<dbReference type="Proteomes" id="UP000471640">
    <property type="component" value="Unassembled WGS sequence"/>
</dbReference>
<protein>
    <submittedName>
        <fullName evidence="1">Type II toxin-antitoxin system VapB family antitoxin</fullName>
    </submittedName>
</protein>
<dbReference type="AlphaFoldDB" id="A0A6P1DXG0"/>
<dbReference type="RefSeq" id="WP_164654775.1">
    <property type="nucleotide sequence ID" value="NZ_JAAIJR010000064.1"/>
</dbReference>
<accession>A0A6P1DXG0</accession>
<proteinExistence type="predicted"/>
<dbReference type="Pfam" id="PF07704">
    <property type="entry name" value="PSK_trans_fac"/>
    <property type="match status" value="1"/>
</dbReference>
<sequence>MALTIVNEEVEQLARDLASQTGEPIPQILLSALQERASRLQRQRSEVSAIARIRQAQERCAQLSDRDPRSAEDILGYSADGAFDPW</sequence>
<reference evidence="1 2" key="2">
    <citation type="submission" date="2020-02" db="EMBL/GenBank/DDBJ databases">
        <title>Genome sequences of Thiorhodococcus mannitoliphagus and Thiorhodococcus minor, purple sulfur photosynthetic bacteria in the gammaproteobacterial family, Chromatiaceae.</title>
        <authorList>
            <person name="Aviles F.A."/>
            <person name="Meyer T.E."/>
            <person name="Kyndt J.A."/>
        </authorList>
    </citation>
    <scope>NUCLEOTIDE SEQUENCE [LARGE SCALE GENOMIC DNA]</scope>
    <source>
        <strain evidence="1 2">DSM 18266</strain>
    </source>
</reference>
<reference evidence="2" key="1">
    <citation type="journal article" date="2020" name="Microbiol. Resour. Announc.">
        <title>Draft Genome Sequences of Thiorhodococcus mannitoliphagus and Thiorhodococcus minor, Purple Sulfur Photosynthetic Bacteria in the Gammaproteobacterial Family Chromatiaceae.</title>
        <authorList>
            <person name="Aviles F.A."/>
            <person name="Meyer T.E."/>
            <person name="Kyndt J.A."/>
        </authorList>
    </citation>
    <scope>NUCLEOTIDE SEQUENCE [LARGE SCALE GENOMIC DNA]</scope>
    <source>
        <strain evidence="2">DSM 18266</strain>
    </source>
</reference>
<dbReference type="InterPro" id="IPR011660">
    <property type="entry name" value="VapB-like"/>
</dbReference>
<dbReference type="EMBL" id="JAAIJR010000064">
    <property type="protein sequence ID" value="NEX21671.1"/>
    <property type="molecule type" value="Genomic_DNA"/>
</dbReference>
<evidence type="ECO:0000313" key="2">
    <source>
        <dbReference type="Proteomes" id="UP000471640"/>
    </source>
</evidence>
<name>A0A6P1DXG0_9GAMM</name>
<evidence type="ECO:0000313" key="1">
    <source>
        <dbReference type="EMBL" id="NEX21671.1"/>
    </source>
</evidence>
<comment type="caution">
    <text evidence="1">The sequence shown here is derived from an EMBL/GenBank/DDBJ whole genome shotgun (WGS) entry which is preliminary data.</text>
</comment>
<gene>
    <name evidence="1" type="ORF">G3480_15355</name>
</gene>